<name>A0ACC0VU99_9STRA</name>
<protein>
    <submittedName>
        <fullName evidence="1">Uncharacterized protein</fullName>
    </submittedName>
</protein>
<proteinExistence type="predicted"/>
<reference evidence="1 2" key="1">
    <citation type="journal article" date="2022" name="bioRxiv">
        <title>The genome of the oomycete Peronosclerospora sorghi, a cosmopolitan pathogen of maize and sorghum, is inflated with dispersed pseudogenes.</title>
        <authorList>
            <person name="Fletcher K."/>
            <person name="Martin F."/>
            <person name="Isakeit T."/>
            <person name="Cavanaugh K."/>
            <person name="Magill C."/>
            <person name="Michelmore R."/>
        </authorList>
    </citation>
    <scope>NUCLEOTIDE SEQUENCE [LARGE SCALE GENOMIC DNA]</scope>
    <source>
        <strain evidence="1">P6</strain>
    </source>
</reference>
<keyword evidence="2" id="KW-1185">Reference proteome</keyword>
<evidence type="ECO:0000313" key="1">
    <source>
        <dbReference type="EMBL" id="KAI9909331.1"/>
    </source>
</evidence>
<dbReference type="EMBL" id="CM047586">
    <property type="protein sequence ID" value="KAI9909331.1"/>
    <property type="molecule type" value="Genomic_DNA"/>
</dbReference>
<evidence type="ECO:0000313" key="2">
    <source>
        <dbReference type="Proteomes" id="UP001163321"/>
    </source>
</evidence>
<sequence length="521" mass="57857">MATTSASEAALSNLEPLQTTLSEKQGKYVMDTAPSLSATTDCNARFVAVEEADNRIDAELDQMLLETLTSTLGHDDDDAPSLVAALDGSTCMVPLGQILPSPPLPMENGPDVSGQTRSSSRRPKDLMSNISNLRRRIKVNPNRARDERKHELAYLRNKVEQMEREVEMLHHRRHVKGISSDEALDASLDSEPKSLATSSVKPSSKMLLVWRDIATRQQQRQKKAARENATLKLVLESHAQLAKSLEMLLQKRARQQVSGCAEVVGFNGNLSTKGCTLNYLLDKDTFEALLMSVETAYAELDIVFSINGLLKLDTPCRDARMREGYNSMYLDVFANNVLPFSYEAVTSAVWNHFKGNEKYCGVVYDNARKFVGSSLDSIIEAFMIELVSKTATADFCVKQVIRRYIENDRQVVVWVSIKRTPDSTNSIFSSFGFIEKGYVVTRRPVSISSGQEVFTILQMCSLVSPQTAAGSRIDMTAASDFTEFVLNVVAANTTMNQEIIENVLLDQALNMCQVDETNLAF</sequence>
<dbReference type="Proteomes" id="UP001163321">
    <property type="component" value="Chromosome 7"/>
</dbReference>
<accession>A0ACC0VU99</accession>
<gene>
    <name evidence="1" type="ORF">PsorP6_015348</name>
</gene>
<organism evidence="1 2">
    <name type="scientific">Peronosclerospora sorghi</name>
    <dbReference type="NCBI Taxonomy" id="230839"/>
    <lineage>
        <taxon>Eukaryota</taxon>
        <taxon>Sar</taxon>
        <taxon>Stramenopiles</taxon>
        <taxon>Oomycota</taxon>
        <taxon>Peronosporomycetes</taxon>
        <taxon>Peronosporales</taxon>
        <taxon>Peronosporaceae</taxon>
        <taxon>Peronosclerospora</taxon>
    </lineage>
</organism>
<comment type="caution">
    <text evidence="1">The sequence shown here is derived from an EMBL/GenBank/DDBJ whole genome shotgun (WGS) entry which is preliminary data.</text>
</comment>